<dbReference type="PANTHER" id="PTHR12526">
    <property type="entry name" value="GLYCOSYLTRANSFERASE"/>
    <property type="match status" value="1"/>
</dbReference>
<evidence type="ECO:0000259" key="2">
    <source>
        <dbReference type="Pfam" id="PF00534"/>
    </source>
</evidence>
<dbReference type="Proteomes" id="UP001652503">
    <property type="component" value="Unassembled WGS sequence"/>
</dbReference>
<dbReference type="SUPFAM" id="SSF53756">
    <property type="entry name" value="UDP-Glycosyltransferase/glycogen phosphorylase"/>
    <property type="match status" value="1"/>
</dbReference>
<evidence type="ECO:0000313" key="3">
    <source>
        <dbReference type="EMBL" id="MCV2865000.1"/>
    </source>
</evidence>
<accession>A0ABT2Z1T8</accession>
<protein>
    <submittedName>
        <fullName evidence="3">Glycosyltransferase</fullName>
    </submittedName>
</protein>
<dbReference type="Gene3D" id="3.40.50.2000">
    <property type="entry name" value="Glycogen Phosphorylase B"/>
    <property type="match status" value="1"/>
</dbReference>
<feature type="domain" description="Glycosyl transferase family 1" evidence="2">
    <location>
        <begin position="216"/>
        <end position="363"/>
    </location>
</feature>
<dbReference type="RefSeq" id="WP_263721519.1">
    <property type="nucleotide sequence ID" value="NZ_JAOWLA010000007.1"/>
</dbReference>
<evidence type="ECO:0000256" key="1">
    <source>
        <dbReference type="SAM" id="MobiDB-lite"/>
    </source>
</evidence>
<evidence type="ECO:0000313" key="4">
    <source>
        <dbReference type="Proteomes" id="UP001652503"/>
    </source>
</evidence>
<name>A0ABT2Z1T8_9RHOB</name>
<comment type="caution">
    <text evidence="3">The sequence shown here is derived from an EMBL/GenBank/DDBJ whole genome shotgun (WGS) entry which is preliminary data.</text>
</comment>
<proteinExistence type="predicted"/>
<sequence>MNSLPDRSRELIMLPAVSAQRGPRGGLVLTEKYMGGVAEYARTWPGPVTTLARLSSDPITDMDPVEYFPGDAETGLELRPDTTEGLARRLASAAAVLAYLSREEAEAADLCRKLGVPIIFVSEYTLRTDLQILGSEVSNPVIRLRRAVWLWRNERIRRRLLRDATGLQCSGTPTFEAYAGLNRNTMLFFDNRVRRDEVISSDALKRKLDGIQQGQPLRLVFGGRLLPMKGVLELPKVAATLSRLGVPFQLDIFGTGPLKDTLAAMIRDQGLSDRVFLRGALDFRSGWIPYLMENADLFVCCHVQGDPSSTYPEVMSCGVPIAGYANEAFQGIVRESGTGWIVPLFDAEGLAAEIARLAANRAEIASHAARARDFALSNVFEETFRNRVRHLIRSSRLPEAAALRAEDSGAFDDRSTELAKVTSRE</sequence>
<keyword evidence="4" id="KW-1185">Reference proteome</keyword>
<dbReference type="EMBL" id="JAOWLA010000007">
    <property type="protein sequence ID" value="MCV2865000.1"/>
    <property type="molecule type" value="Genomic_DNA"/>
</dbReference>
<dbReference type="Pfam" id="PF00534">
    <property type="entry name" value="Glycos_transf_1"/>
    <property type="match status" value="1"/>
</dbReference>
<dbReference type="InterPro" id="IPR001296">
    <property type="entry name" value="Glyco_trans_1"/>
</dbReference>
<reference evidence="3 4" key="1">
    <citation type="submission" date="2022-10" db="EMBL/GenBank/DDBJ databases">
        <title>Defluviimonas sp. nov., isolated from ocean surface water.</title>
        <authorList>
            <person name="He W."/>
            <person name="Wang L."/>
            <person name="Zhang D.-F."/>
        </authorList>
    </citation>
    <scope>NUCLEOTIDE SEQUENCE [LARGE SCALE GENOMIC DNA]</scope>
    <source>
        <strain evidence="3 4">WL0075</strain>
    </source>
</reference>
<organism evidence="3 4">
    <name type="scientific">Albidovulum sediminicola</name>
    <dbReference type="NCBI Taxonomy" id="2984331"/>
    <lineage>
        <taxon>Bacteria</taxon>
        <taxon>Pseudomonadati</taxon>
        <taxon>Pseudomonadota</taxon>
        <taxon>Alphaproteobacteria</taxon>
        <taxon>Rhodobacterales</taxon>
        <taxon>Paracoccaceae</taxon>
        <taxon>Albidovulum</taxon>
    </lineage>
</organism>
<gene>
    <name evidence="3" type="ORF">OE647_09645</name>
</gene>
<feature type="region of interest" description="Disordered" evidence="1">
    <location>
        <begin position="405"/>
        <end position="425"/>
    </location>
</feature>